<gene>
    <name evidence="2" type="ORF">ACFL27_04125</name>
</gene>
<feature type="domain" description="HD-GYP" evidence="1">
    <location>
        <begin position="215"/>
        <end position="411"/>
    </location>
</feature>
<protein>
    <submittedName>
        <fullName evidence="2">HD domain-containing phosphohydrolase</fullName>
    </submittedName>
</protein>
<dbReference type="InterPro" id="IPR037522">
    <property type="entry name" value="HD_GYP_dom"/>
</dbReference>
<name>A0ABV6YT74_UNCC1</name>
<dbReference type="Pfam" id="PF13487">
    <property type="entry name" value="HD_5"/>
    <property type="match status" value="1"/>
</dbReference>
<keyword evidence="3" id="KW-1185">Reference proteome</keyword>
<evidence type="ECO:0000313" key="2">
    <source>
        <dbReference type="EMBL" id="MFC1849377.1"/>
    </source>
</evidence>
<dbReference type="PROSITE" id="PS51832">
    <property type="entry name" value="HD_GYP"/>
    <property type="match status" value="2"/>
</dbReference>
<organism evidence="2 3">
    <name type="scientific">candidate division CSSED10-310 bacterium</name>
    <dbReference type="NCBI Taxonomy" id="2855610"/>
    <lineage>
        <taxon>Bacteria</taxon>
        <taxon>Bacteria division CSSED10-310</taxon>
    </lineage>
</organism>
<comment type="caution">
    <text evidence="2">The sequence shown here is derived from an EMBL/GenBank/DDBJ whole genome shotgun (WGS) entry which is preliminary data.</text>
</comment>
<dbReference type="EMBL" id="JBHPBY010000035">
    <property type="protein sequence ID" value="MFC1849377.1"/>
    <property type="molecule type" value="Genomic_DNA"/>
</dbReference>
<dbReference type="Pfam" id="PF01966">
    <property type="entry name" value="HD"/>
    <property type="match status" value="1"/>
</dbReference>
<evidence type="ECO:0000259" key="1">
    <source>
        <dbReference type="PROSITE" id="PS51832"/>
    </source>
</evidence>
<sequence>MSEPMIKEMYINLFDLLLTMAQATDLVSPKIHNHHLQVAYIVHNLANEMNLSPDKKDDLVVAGALHDIGALSLREKLQILTFEYKETWKHTELAYALLKLFDPLIYVAEIVRYHHCRWDDEETMAGESPDLKLASNILHLADRVAVQINNKQHVLGQVQRIRDRIKIESGKMFMPDLVDTFLQLARKEYFWLNTVSPSLPSILKHHVALKSIKLDMNGLAGLTNLFRKVIDFRSRFTATHSSGVAAVAEAIALKVGFSRRDADKMKIAGFIHDFGKLAVSTEILEKPASLSRSEAYIIRCHTYFTFRILEPIPDLYEITTWGAFHHERLDGTGYPFHLTAQDLSLGSRIMTIADIFTAITEDRPYRKRMPPEKALSNLQRLAARGKIDPGITSLTRKHVEEINQVRLSAQQSATSEYSQLLQLPGPPIP</sequence>
<dbReference type="PANTHER" id="PTHR43155:SF1">
    <property type="entry name" value="3'3'-CGAMP-SPECIFIC PHOSPHODIESTERASE 1"/>
    <property type="match status" value="1"/>
</dbReference>
<feature type="domain" description="HD-GYP" evidence="1">
    <location>
        <begin position="9"/>
        <end position="197"/>
    </location>
</feature>
<dbReference type="InterPro" id="IPR003607">
    <property type="entry name" value="HD/PDEase_dom"/>
</dbReference>
<dbReference type="SMART" id="SM00471">
    <property type="entry name" value="HDc"/>
    <property type="match status" value="2"/>
</dbReference>
<dbReference type="Proteomes" id="UP001594351">
    <property type="component" value="Unassembled WGS sequence"/>
</dbReference>
<dbReference type="SUPFAM" id="SSF109604">
    <property type="entry name" value="HD-domain/PDEase-like"/>
    <property type="match status" value="2"/>
</dbReference>
<dbReference type="InterPro" id="IPR006674">
    <property type="entry name" value="HD_domain"/>
</dbReference>
<evidence type="ECO:0000313" key="3">
    <source>
        <dbReference type="Proteomes" id="UP001594351"/>
    </source>
</evidence>
<reference evidence="2 3" key="1">
    <citation type="submission" date="2024-09" db="EMBL/GenBank/DDBJ databases">
        <title>Laminarin stimulates single cell rates of sulfate reduction while oxygen inhibits transcriptomic activity in coastal marine sediment.</title>
        <authorList>
            <person name="Lindsay M."/>
            <person name="Orcutt B."/>
            <person name="Emerson D."/>
            <person name="Stepanauskas R."/>
            <person name="D'Angelo T."/>
        </authorList>
    </citation>
    <scope>NUCLEOTIDE SEQUENCE [LARGE SCALE GENOMIC DNA]</scope>
    <source>
        <strain evidence="2">SAG AM-311-K15</strain>
    </source>
</reference>
<accession>A0ABV6YT74</accession>
<dbReference type="CDD" id="cd00077">
    <property type="entry name" value="HDc"/>
    <property type="match status" value="2"/>
</dbReference>
<dbReference type="Gene3D" id="1.10.3210.10">
    <property type="entry name" value="Hypothetical protein af1432"/>
    <property type="match status" value="2"/>
</dbReference>
<dbReference type="PANTHER" id="PTHR43155">
    <property type="entry name" value="CYCLIC DI-GMP PHOSPHODIESTERASE PA4108-RELATED"/>
    <property type="match status" value="1"/>
</dbReference>
<proteinExistence type="predicted"/>